<evidence type="ECO:0000259" key="5">
    <source>
        <dbReference type="PROSITE" id="PS51891"/>
    </source>
</evidence>
<dbReference type="InterPro" id="IPR011057">
    <property type="entry name" value="Mss4-like_sf"/>
</dbReference>
<dbReference type="Gene3D" id="3.90.1590.10">
    <property type="entry name" value="glutathione-dependent formaldehyde- activating enzyme (gfa)"/>
    <property type="match status" value="1"/>
</dbReference>
<gene>
    <name evidence="6" type="ORF">IG616_14755</name>
</gene>
<evidence type="ECO:0000313" key="7">
    <source>
        <dbReference type="Proteomes" id="UP000632063"/>
    </source>
</evidence>
<comment type="similarity">
    <text evidence="1">Belongs to the Gfa family.</text>
</comment>
<evidence type="ECO:0000256" key="2">
    <source>
        <dbReference type="ARBA" id="ARBA00022723"/>
    </source>
</evidence>
<protein>
    <submittedName>
        <fullName evidence="6">GFA family protein</fullName>
    </submittedName>
</protein>
<comment type="caution">
    <text evidence="6">The sequence shown here is derived from an EMBL/GenBank/DDBJ whole genome shotgun (WGS) entry which is preliminary data.</text>
</comment>
<dbReference type="PANTHER" id="PTHR33337:SF40">
    <property type="entry name" value="CENP-V_GFA DOMAIN-CONTAINING PROTEIN-RELATED"/>
    <property type="match status" value="1"/>
</dbReference>
<dbReference type="PANTHER" id="PTHR33337">
    <property type="entry name" value="GFA DOMAIN-CONTAINING PROTEIN"/>
    <property type="match status" value="1"/>
</dbReference>
<accession>A0ABR9CPM6</accession>
<keyword evidence="2" id="KW-0479">Metal-binding</keyword>
<sequence length="161" mass="17781">MTGKTYLSGGCQCGAIRYRASDFGRSSLCHCRMCQKALGGPFAALVTAKDLEYTRGQPKHFQSSNKVKRGFCGECGTPLTFEFDGWAPDVTVTTMDDPERMPPVIQLATEMRLPWCERVIDMPGLSEDEIAKAAAHYAAITSFQHPDHDTASWPQEAKTDE</sequence>
<dbReference type="Proteomes" id="UP000632063">
    <property type="component" value="Unassembled WGS sequence"/>
</dbReference>
<reference evidence="6 7" key="2">
    <citation type="journal article" date="2021" name="Int. J. Syst. Evol. Microbiol.">
        <title>Roseibium litorale sp. nov., isolated from a tidal flat sediment and proposal for the reclassification of Labrenzia polysiphoniae as Roseibium polysiphoniae comb. nov.</title>
        <authorList>
            <person name="Liu Y."/>
            <person name="Pei T."/>
            <person name="Du J."/>
            <person name="Chao M."/>
            <person name="Deng M.R."/>
            <person name="Zhu H."/>
        </authorList>
    </citation>
    <scope>NUCLEOTIDE SEQUENCE [LARGE SCALE GENOMIC DNA]</scope>
    <source>
        <strain evidence="6 7">4C16A</strain>
    </source>
</reference>
<keyword evidence="7" id="KW-1185">Reference proteome</keyword>
<keyword evidence="3" id="KW-0862">Zinc</keyword>
<evidence type="ECO:0000313" key="6">
    <source>
        <dbReference type="EMBL" id="MBD8892800.1"/>
    </source>
</evidence>
<evidence type="ECO:0000256" key="1">
    <source>
        <dbReference type="ARBA" id="ARBA00005495"/>
    </source>
</evidence>
<dbReference type="PROSITE" id="PS51891">
    <property type="entry name" value="CENP_V_GFA"/>
    <property type="match status" value="1"/>
</dbReference>
<dbReference type="EMBL" id="JACYXI010000009">
    <property type="protein sequence ID" value="MBD8892800.1"/>
    <property type="molecule type" value="Genomic_DNA"/>
</dbReference>
<organism evidence="6 7">
    <name type="scientific">Roseibium litorale</name>
    <dbReference type="NCBI Taxonomy" id="2803841"/>
    <lineage>
        <taxon>Bacteria</taxon>
        <taxon>Pseudomonadati</taxon>
        <taxon>Pseudomonadota</taxon>
        <taxon>Alphaproteobacteria</taxon>
        <taxon>Hyphomicrobiales</taxon>
        <taxon>Stappiaceae</taxon>
        <taxon>Roseibium</taxon>
    </lineage>
</organism>
<reference evidence="7" key="1">
    <citation type="submission" date="2020-09" db="EMBL/GenBank/DDBJ databases">
        <title>The genome sequence of strain Labrenzia suaedae 4C16A.</title>
        <authorList>
            <person name="Liu Y."/>
        </authorList>
    </citation>
    <scope>NUCLEOTIDE SEQUENCE [LARGE SCALE GENOMIC DNA]</scope>
    <source>
        <strain evidence="7">4C16A</strain>
    </source>
</reference>
<proteinExistence type="inferred from homology"/>
<dbReference type="InterPro" id="IPR006913">
    <property type="entry name" value="CENP-V/GFA"/>
</dbReference>
<dbReference type="SUPFAM" id="SSF51316">
    <property type="entry name" value="Mss4-like"/>
    <property type="match status" value="1"/>
</dbReference>
<keyword evidence="4" id="KW-0456">Lyase</keyword>
<name>A0ABR9CPM6_9HYPH</name>
<dbReference type="Pfam" id="PF04828">
    <property type="entry name" value="GFA"/>
    <property type="match status" value="1"/>
</dbReference>
<evidence type="ECO:0000256" key="4">
    <source>
        <dbReference type="ARBA" id="ARBA00023239"/>
    </source>
</evidence>
<dbReference type="RefSeq" id="WP_192148923.1">
    <property type="nucleotide sequence ID" value="NZ_JACYXI010000009.1"/>
</dbReference>
<evidence type="ECO:0000256" key="3">
    <source>
        <dbReference type="ARBA" id="ARBA00022833"/>
    </source>
</evidence>
<feature type="domain" description="CENP-V/GFA" evidence="5">
    <location>
        <begin position="7"/>
        <end position="116"/>
    </location>
</feature>